<dbReference type="Gene3D" id="3.40.1010.10">
    <property type="entry name" value="Cobalt-precorrin-4 Transmethylase, Domain 1"/>
    <property type="match status" value="1"/>
</dbReference>
<dbReference type="PANTHER" id="PTHR43182">
    <property type="entry name" value="COBALT-PRECORRIN-6B C(15)-METHYLTRANSFERASE (DECARBOXYLATING)"/>
    <property type="match status" value="1"/>
</dbReference>
<dbReference type="InterPro" id="IPR029063">
    <property type="entry name" value="SAM-dependent_MTases_sf"/>
</dbReference>
<proteinExistence type="predicted"/>
<dbReference type="PANTHER" id="PTHR43182:SF1">
    <property type="entry name" value="COBALT-PRECORRIN-7 C(5)-METHYLTRANSFERASE"/>
    <property type="match status" value="1"/>
</dbReference>
<dbReference type="CDD" id="cd11644">
    <property type="entry name" value="Precorrin-6Y-MT"/>
    <property type="match status" value="1"/>
</dbReference>
<dbReference type="InterPro" id="IPR014008">
    <property type="entry name" value="Cbl_synth_MTase_CbiT"/>
</dbReference>
<evidence type="ECO:0000259" key="6">
    <source>
        <dbReference type="Pfam" id="PF00590"/>
    </source>
</evidence>
<dbReference type="PIRSF" id="PIRSF036428">
    <property type="entry name" value="CobL"/>
    <property type="match status" value="1"/>
</dbReference>
<dbReference type="SUPFAM" id="SSF53335">
    <property type="entry name" value="S-adenosyl-L-methionine-dependent methyltransferases"/>
    <property type="match status" value="1"/>
</dbReference>
<evidence type="ECO:0000256" key="4">
    <source>
        <dbReference type="ARBA" id="ARBA00022679"/>
    </source>
</evidence>
<gene>
    <name evidence="7" type="primary">cbiE</name>
    <name evidence="7" type="ORF">KEM10_14865</name>
</gene>
<keyword evidence="4" id="KW-0808">Transferase</keyword>
<dbReference type="InterPro" id="IPR035996">
    <property type="entry name" value="4pyrrol_Methylase_sf"/>
</dbReference>
<evidence type="ECO:0000256" key="1">
    <source>
        <dbReference type="ARBA" id="ARBA00004953"/>
    </source>
</evidence>
<dbReference type="Pfam" id="PF00590">
    <property type="entry name" value="TP_methylase"/>
    <property type="match status" value="1"/>
</dbReference>
<sequence>MKPQKIVVIGLNDQALELNEELQKIVDSTICFCGGVRHYNLVNKILPLNAQWYNITVPLSGILSVMKESHNDWVVFASGDPLFFGMANTLIREFPEADVQVYPTFNSLQVLAHRLKINYGEYKTVTLTGRPWEEFDKALIHNEAKLAVLTDRKKTPGVIAQRMVDAGISYYKMFVGECMGGEKERVTNWNLDEVVFETFEVPNCLFLEQTESKPVQKGIDEKQLTTLPGRPNMITKMPIRMATLAYLNLHNKKVFWDIGACSGSVSIDAKLNYPHLEVVSFEKRPECEEIIQSNIQKFRAPGITLRMGDFAELDKTDLPLPDVAFLGGYGGRMDEILDQTNNVLATNGIIGFNSVSIKSADSFINWVNSHSYTLLTNTLLTVDDHNPIRILVAQKMN</sequence>
<dbReference type="InterPro" id="IPR050714">
    <property type="entry name" value="Cobalamin_biosynth_MTase"/>
</dbReference>
<evidence type="ECO:0000313" key="7">
    <source>
        <dbReference type="EMBL" id="MBS2099574.1"/>
    </source>
</evidence>
<protein>
    <submittedName>
        <fullName evidence="7">Precorrin-6y C5,15-methyltransferase (Decarboxylating) subunit CbiE</fullName>
    </submittedName>
</protein>
<name>A0ABS5JXL8_9BACT</name>
<dbReference type="InterPro" id="IPR014777">
    <property type="entry name" value="4pyrrole_Mease_sub1"/>
</dbReference>
<evidence type="ECO:0000256" key="3">
    <source>
        <dbReference type="ARBA" id="ARBA00022603"/>
    </source>
</evidence>
<keyword evidence="3" id="KW-0489">Methyltransferase</keyword>
<reference evidence="7 8" key="1">
    <citation type="journal article" date="2015" name="Int. J. Syst. Evol. Microbiol.">
        <title>Carboxylicivirga linearis sp. nov., isolated from a sea cucumber culture pond.</title>
        <authorList>
            <person name="Wang F.Q."/>
            <person name="Zhou Y.X."/>
            <person name="Lin X.Z."/>
            <person name="Chen G.J."/>
            <person name="Du Z.J."/>
        </authorList>
    </citation>
    <scope>NUCLEOTIDE SEQUENCE [LARGE SCALE GENOMIC DNA]</scope>
    <source>
        <strain evidence="7 8">FB218</strain>
    </source>
</reference>
<keyword evidence="2" id="KW-0169">Cobalamin biosynthesis</keyword>
<accession>A0ABS5JXL8</accession>
<dbReference type="EMBL" id="JAGUCO010000012">
    <property type="protein sequence ID" value="MBS2099574.1"/>
    <property type="molecule type" value="Genomic_DNA"/>
</dbReference>
<evidence type="ECO:0000256" key="2">
    <source>
        <dbReference type="ARBA" id="ARBA00022573"/>
    </source>
</evidence>
<comment type="caution">
    <text evidence="7">The sequence shown here is derived from an EMBL/GenBank/DDBJ whole genome shotgun (WGS) entry which is preliminary data.</text>
</comment>
<feature type="domain" description="Tetrapyrrole methylase" evidence="6">
    <location>
        <begin position="70"/>
        <end position="194"/>
    </location>
</feature>
<dbReference type="InterPro" id="IPR000878">
    <property type="entry name" value="4pyrrol_Mease"/>
</dbReference>
<dbReference type="Gene3D" id="3.40.50.150">
    <property type="entry name" value="Vaccinia Virus protein VP39"/>
    <property type="match status" value="1"/>
</dbReference>
<dbReference type="NCBIfam" id="TIGR02469">
    <property type="entry name" value="CbiT"/>
    <property type="match status" value="1"/>
</dbReference>
<dbReference type="RefSeq" id="WP_212216815.1">
    <property type="nucleotide sequence ID" value="NZ_JAGUCO010000012.1"/>
</dbReference>
<evidence type="ECO:0000313" key="8">
    <source>
        <dbReference type="Proteomes" id="UP000708576"/>
    </source>
</evidence>
<keyword evidence="5" id="KW-0949">S-adenosyl-L-methionine</keyword>
<dbReference type="SUPFAM" id="SSF53790">
    <property type="entry name" value="Tetrapyrrole methylase"/>
    <property type="match status" value="1"/>
</dbReference>
<evidence type="ECO:0000256" key="5">
    <source>
        <dbReference type="ARBA" id="ARBA00022691"/>
    </source>
</evidence>
<dbReference type="CDD" id="cd02440">
    <property type="entry name" value="AdoMet_MTases"/>
    <property type="match status" value="1"/>
</dbReference>
<dbReference type="Proteomes" id="UP000708576">
    <property type="component" value="Unassembled WGS sequence"/>
</dbReference>
<comment type="pathway">
    <text evidence="1">Cofactor biosynthesis; adenosylcobalamin biosynthesis.</text>
</comment>
<dbReference type="InterPro" id="IPR006365">
    <property type="entry name" value="Cbl_synth_CobL"/>
</dbReference>
<organism evidence="7 8">
    <name type="scientific">Carboxylicivirga linearis</name>
    <dbReference type="NCBI Taxonomy" id="1628157"/>
    <lineage>
        <taxon>Bacteria</taxon>
        <taxon>Pseudomonadati</taxon>
        <taxon>Bacteroidota</taxon>
        <taxon>Bacteroidia</taxon>
        <taxon>Marinilabiliales</taxon>
        <taxon>Marinilabiliaceae</taxon>
        <taxon>Carboxylicivirga</taxon>
    </lineage>
</organism>
<keyword evidence="8" id="KW-1185">Reference proteome</keyword>
<dbReference type="NCBIfam" id="TIGR02467">
    <property type="entry name" value="CbiE"/>
    <property type="match status" value="1"/>
</dbReference>
<dbReference type="InterPro" id="IPR012818">
    <property type="entry name" value="CbiE"/>
</dbReference>